<evidence type="ECO:0000259" key="3">
    <source>
        <dbReference type="Pfam" id="PF05532"/>
    </source>
</evidence>
<feature type="compositionally biased region" description="Low complexity" evidence="2">
    <location>
        <begin position="14"/>
        <end position="26"/>
    </location>
</feature>
<protein>
    <recommendedName>
        <fullName evidence="3">CsbD-like domain-containing protein</fullName>
    </recommendedName>
</protein>
<dbReference type="HOGENOM" id="CLU_135567_1_2_11"/>
<dbReference type="Pfam" id="PF05532">
    <property type="entry name" value="CsbD"/>
    <property type="match status" value="1"/>
</dbReference>
<feature type="compositionally biased region" description="Basic and acidic residues" evidence="2">
    <location>
        <begin position="1"/>
        <end position="13"/>
    </location>
</feature>
<dbReference type="Gene3D" id="1.10.1470.10">
    <property type="entry name" value="YjbJ"/>
    <property type="match status" value="1"/>
</dbReference>
<evidence type="ECO:0000313" key="5">
    <source>
        <dbReference type="Proteomes" id="UP000023703"/>
    </source>
</evidence>
<feature type="region of interest" description="Disordered" evidence="2">
    <location>
        <begin position="1"/>
        <end position="69"/>
    </location>
</feature>
<dbReference type="OrthoDB" id="4419830at2"/>
<evidence type="ECO:0000313" key="4">
    <source>
        <dbReference type="EMBL" id="AHW64511.1"/>
    </source>
</evidence>
<dbReference type="Proteomes" id="UP000023703">
    <property type="component" value="Chromosome"/>
</dbReference>
<feature type="compositionally biased region" description="Basic and acidic residues" evidence="2">
    <location>
        <begin position="29"/>
        <end position="69"/>
    </location>
</feature>
<reference evidence="4 5" key="1">
    <citation type="journal article" date="2015" name="Int. J. Syst. Evol. Microbiol.">
        <title>Revisiting Corynebacterium glyciniphilum (ex Kubota et al., 1972) sp. nov., nom. rev., isolated from putrefied banana.</title>
        <authorList>
            <person name="Al-Dilaimi A."/>
            <person name="Bednarz H."/>
            <person name="Lomker A."/>
            <person name="Niehaus K."/>
            <person name="Kalinowski J."/>
            <person name="Ruckert C."/>
        </authorList>
    </citation>
    <scope>NUCLEOTIDE SEQUENCE [LARGE SCALE GENOMIC DNA]</scope>
    <source>
        <strain evidence="4">AJ 3170</strain>
    </source>
</reference>
<dbReference type="eggNOG" id="COG3237">
    <property type="taxonomic scope" value="Bacteria"/>
</dbReference>
<proteinExistence type="inferred from homology"/>
<dbReference type="SUPFAM" id="SSF69047">
    <property type="entry name" value="Hypothetical protein YjbJ"/>
    <property type="match status" value="1"/>
</dbReference>
<evidence type="ECO:0000256" key="2">
    <source>
        <dbReference type="SAM" id="MobiDB-lite"/>
    </source>
</evidence>
<accession>X5ED08</accession>
<organism evidence="4 5">
    <name type="scientific">Corynebacterium glyciniphilum AJ 3170</name>
    <dbReference type="NCBI Taxonomy" id="1404245"/>
    <lineage>
        <taxon>Bacteria</taxon>
        <taxon>Bacillati</taxon>
        <taxon>Actinomycetota</taxon>
        <taxon>Actinomycetes</taxon>
        <taxon>Mycobacteriales</taxon>
        <taxon>Corynebacteriaceae</taxon>
        <taxon>Corynebacterium</taxon>
    </lineage>
</organism>
<feature type="domain" description="CsbD-like" evidence="3">
    <location>
        <begin position="5"/>
        <end position="56"/>
    </location>
</feature>
<dbReference type="STRING" id="1404245.CGLY_10330"/>
<evidence type="ECO:0000256" key="1">
    <source>
        <dbReference type="ARBA" id="ARBA00009129"/>
    </source>
</evidence>
<dbReference type="InterPro" id="IPR036629">
    <property type="entry name" value="YjbJ_sf"/>
</dbReference>
<comment type="similarity">
    <text evidence="1">Belongs to the UPF0337 (CsbD) family.</text>
</comment>
<name>X5ED08_9CORY</name>
<dbReference type="KEGG" id="cgy:CGLY_10330"/>
<dbReference type="RefSeq" id="WP_038549242.1">
    <property type="nucleotide sequence ID" value="NZ_CP006842.1"/>
</dbReference>
<gene>
    <name evidence="4" type="ORF">CGLY_10330</name>
</gene>
<keyword evidence="5" id="KW-1185">Reference proteome</keyword>
<dbReference type="InterPro" id="IPR008462">
    <property type="entry name" value="CsbD"/>
</dbReference>
<sequence length="69" mass="7346">MSGFDDIKNKAEDAAGQAKEAAGDAAGNDDLKNEGKADQVKSDAKQKFEDVKDKATDKANEVIGKFKDN</sequence>
<dbReference type="AlphaFoldDB" id="X5ED08"/>
<dbReference type="EMBL" id="CP006842">
    <property type="protein sequence ID" value="AHW64511.1"/>
    <property type="molecule type" value="Genomic_DNA"/>
</dbReference>